<evidence type="ECO:0000313" key="2">
    <source>
        <dbReference type="Proteomes" id="UP001164539"/>
    </source>
</evidence>
<organism evidence="1 2">
    <name type="scientific">Melia azedarach</name>
    <name type="common">Chinaberry tree</name>
    <dbReference type="NCBI Taxonomy" id="155640"/>
    <lineage>
        <taxon>Eukaryota</taxon>
        <taxon>Viridiplantae</taxon>
        <taxon>Streptophyta</taxon>
        <taxon>Embryophyta</taxon>
        <taxon>Tracheophyta</taxon>
        <taxon>Spermatophyta</taxon>
        <taxon>Magnoliopsida</taxon>
        <taxon>eudicotyledons</taxon>
        <taxon>Gunneridae</taxon>
        <taxon>Pentapetalae</taxon>
        <taxon>rosids</taxon>
        <taxon>malvids</taxon>
        <taxon>Sapindales</taxon>
        <taxon>Meliaceae</taxon>
        <taxon>Melia</taxon>
    </lineage>
</organism>
<keyword evidence="2" id="KW-1185">Reference proteome</keyword>
<evidence type="ECO:0000313" key="1">
    <source>
        <dbReference type="EMBL" id="KAJ4725688.1"/>
    </source>
</evidence>
<dbReference type="Proteomes" id="UP001164539">
    <property type="component" value="Chromosome 2"/>
</dbReference>
<name>A0ACC1YQ85_MELAZ</name>
<dbReference type="EMBL" id="CM051395">
    <property type="protein sequence ID" value="KAJ4725688.1"/>
    <property type="molecule type" value="Genomic_DNA"/>
</dbReference>
<accession>A0ACC1YQ85</accession>
<sequence>MEKQRKRRCRVVLVTCPFQGHINPMLQLGTVLYSNGYSITVAHTKSNSINPSNYPNFYFLLIPDGLNECQYSSGDEIAEILRLNDNCKITFQECLAQFMEQLKAQDEMISCIIYDEILYFAESVANRLELPSIILRPAGANFFISRSALLQFKDGGNLSSKGLESEDTVPNFHPLRFKDLPLSKFGSLETMSQLLDNASHTRSSSAVIFNTMDFLEQPSLAKIEQRCQVPLFCIGPLYKFAPALSSSLLKEDISCITWLDKQTKNSVIYVSLGSLTLIDESELAEMAWGLANSKQPFLWVVRPGSVCGSDWLESLPEGFKESIGERGCIVKWAPQKEVLAHGSVGGFWSHCGWNSTLESISEGVPMICRPNSGDQKVNARYLSHVWKVGLELENEVQRGEVERAVRRLMVDKKGMEMRDRAKDLKEKTELCIGKGGSSYNSLNELLKLISSF</sequence>
<reference evidence="1 2" key="1">
    <citation type="journal article" date="2023" name="Science">
        <title>Complex scaffold remodeling in plant triterpene biosynthesis.</title>
        <authorList>
            <person name="De La Pena R."/>
            <person name="Hodgson H."/>
            <person name="Liu J.C."/>
            <person name="Stephenson M.J."/>
            <person name="Martin A.C."/>
            <person name="Owen C."/>
            <person name="Harkess A."/>
            <person name="Leebens-Mack J."/>
            <person name="Jimenez L.E."/>
            <person name="Osbourn A."/>
            <person name="Sattely E.S."/>
        </authorList>
    </citation>
    <scope>NUCLEOTIDE SEQUENCE [LARGE SCALE GENOMIC DNA]</scope>
    <source>
        <strain evidence="2">cv. JPN11</strain>
        <tissue evidence="1">Leaf</tissue>
    </source>
</reference>
<protein>
    <submittedName>
        <fullName evidence="1">UDP-glycosyltransferase</fullName>
    </submittedName>
</protein>
<comment type="caution">
    <text evidence="1">The sequence shown here is derived from an EMBL/GenBank/DDBJ whole genome shotgun (WGS) entry which is preliminary data.</text>
</comment>
<gene>
    <name evidence="1" type="ORF">OWV82_004519</name>
</gene>
<proteinExistence type="predicted"/>